<dbReference type="InterPro" id="IPR035437">
    <property type="entry name" value="SNase_OB-fold_sf"/>
</dbReference>
<dbReference type="PROSITE" id="PS00430">
    <property type="entry name" value="TONB_DEPENDENT_REC_1"/>
    <property type="match status" value="1"/>
</dbReference>
<dbReference type="EMBL" id="CP117267">
    <property type="protein sequence ID" value="WFS22538.1"/>
    <property type="molecule type" value="Genomic_DNA"/>
</dbReference>
<evidence type="ECO:0000259" key="2">
    <source>
        <dbReference type="PROSITE" id="PS50830"/>
    </source>
</evidence>
<keyword evidence="1" id="KW-0732">Signal</keyword>
<evidence type="ECO:0000256" key="1">
    <source>
        <dbReference type="SAM" id="SignalP"/>
    </source>
</evidence>
<keyword evidence="4" id="KW-1185">Reference proteome</keyword>
<dbReference type="RefSeq" id="WP_142824498.1">
    <property type="nucleotide sequence ID" value="NZ_CP117267.1"/>
</dbReference>
<dbReference type="Proteomes" id="UP000318939">
    <property type="component" value="Chromosome"/>
</dbReference>
<proteinExistence type="predicted"/>
<evidence type="ECO:0000313" key="3">
    <source>
        <dbReference type="EMBL" id="WFS22538.1"/>
    </source>
</evidence>
<dbReference type="SUPFAM" id="SSF50199">
    <property type="entry name" value="Staphylococcal nuclease"/>
    <property type="match status" value="1"/>
</dbReference>
<dbReference type="Pfam" id="PF00565">
    <property type="entry name" value="SNase"/>
    <property type="match status" value="1"/>
</dbReference>
<protein>
    <submittedName>
        <fullName evidence="3">Thermonuclease family protein</fullName>
    </submittedName>
</protein>
<reference evidence="3" key="2">
    <citation type="journal article" date="2023" name="MicrobiologyOpen">
        <title>Genomics of the tumorigenes clade of the family Rhizobiaceae and description of Rhizobium rhododendri sp. nov.</title>
        <authorList>
            <person name="Kuzmanovic N."/>
            <person name="diCenzo G.C."/>
            <person name="Bunk B."/>
            <person name="Sproeer C."/>
            <person name="Fruehling A."/>
            <person name="Neumann-Schaal M."/>
            <person name="Overmann J."/>
            <person name="Smalla K."/>
        </authorList>
    </citation>
    <scope>NUCLEOTIDE SEQUENCE</scope>
    <source>
        <strain evidence="3">Rho-6.2</strain>
    </source>
</reference>
<organism evidence="3 4">
    <name type="scientific">Rhizobium rhododendri</name>
    <dbReference type="NCBI Taxonomy" id="2506430"/>
    <lineage>
        <taxon>Bacteria</taxon>
        <taxon>Pseudomonadati</taxon>
        <taxon>Pseudomonadota</taxon>
        <taxon>Alphaproteobacteria</taxon>
        <taxon>Hyphomicrobiales</taxon>
        <taxon>Rhizobiaceae</taxon>
        <taxon>Rhizobium/Agrobacterium group</taxon>
        <taxon>Rhizobium</taxon>
    </lineage>
</organism>
<sequence length="151" mass="16229">MARSYLTLLVCLILSLPSGATANTVHETIAGPVTAEILQVIDGDTILVDASPWPQQTIEVYVRLRGIDAPELHSTCASVREEAEQAQAALEEILPATGEIQLMRISGDKYFGRILADVTTANGRNPADTLLSSGHAIPYHGGHKPTERCQQ</sequence>
<dbReference type="InterPro" id="IPR010916">
    <property type="entry name" value="TonB_box_CS"/>
</dbReference>
<dbReference type="Gene3D" id="2.40.50.90">
    <property type="match status" value="1"/>
</dbReference>
<accession>A0ABY8IG07</accession>
<feature type="signal peptide" evidence="1">
    <location>
        <begin position="1"/>
        <end position="22"/>
    </location>
</feature>
<dbReference type="PROSITE" id="PS50830">
    <property type="entry name" value="TNASE_3"/>
    <property type="match status" value="1"/>
</dbReference>
<dbReference type="SMART" id="SM00318">
    <property type="entry name" value="SNc"/>
    <property type="match status" value="1"/>
</dbReference>
<feature type="chain" id="PRO_5047470429" evidence="1">
    <location>
        <begin position="23"/>
        <end position="151"/>
    </location>
</feature>
<feature type="domain" description="TNase-like" evidence="2">
    <location>
        <begin position="31"/>
        <end position="136"/>
    </location>
</feature>
<reference evidence="3" key="1">
    <citation type="journal article" date="2019" name="Phytopathology">
        <title>A Novel Group of Rhizobium tumorigenes-Like Agrobacteria Associated with Crown Gall Disease of Rhododendron and Blueberry.</title>
        <authorList>
            <person name="Kuzmanovic N."/>
            <person name="Behrens P."/>
            <person name="Idczak E."/>
            <person name="Wagner S."/>
            <person name="Gotz M."/>
            <person name="Sproer C."/>
            <person name="Bunk B."/>
            <person name="Overmann J."/>
            <person name="Smalla K."/>
        </authorList>
    </citation>
    <scope>NUCLEOTIDE SEQUENCE</scope>
    <source>
        <strain evidence="3">Rho-6.2</strain>
    </source>
</reference>
<gene>
    <name evidence="3" type="ORF">PR018_15530</name>
</gene>
<evidence type="ECO:0000313" key="4">
    <source>
        <dbReference type="Proteomes" id="UP000318939"/>
    </source>
</evidence>
<name>A0ABY8IG07_9HYPH</name>
<dbReference type="InterPro" id="IPR016071">
    <property type="entry name" value="Staphylococal_nuclease_OB-fold"/>
</dbReference>